<name>A0A9W9K8A5_9EURO</name>
<proteinExistence type="predicted"/>
<evidence type="ECO:0000313" key="1">
    <source>
        <dbReference type="EMBL" id="KAJ5096585.1"/>
    </source>
</evidence>
<keyword evidence="2" id="KW-1185">Reference proteome</keyword>
<reference evidence="1" key="1">
    <citation type="submission" date="2022-11" db="EMBL/GenBank/DDBJ databases">
        <authorList>
            <person name="Petersen C."/>
        </authorList>
    </citation>
    <scope>NUCLEOTIDE SEQUENCE</scope>
    <source>
        <strain evidence="1">IBT 30069</strain>
    </source>
</reference>
<dbReference type="EMBL" id="JAPQKH010000005">
    <property type="protein sequence ID" value="KAJ5096585.1"/>
    <property type="molecule type" value="Genomic_DNA"/>
</dbReference>
<accession>A0A9W9K8A5</accession>
<gene>
    <name evidence="1" type="ORF">N7456_007306</name>
</gene>
<evidence type="ECO:0000313" key="2">
    <source>
        <dbReference type="Proteomes" id="UP001149165"/>
    </source>
</evidence>
<reference evidence="1" key="2">
    <citation type="journal article" date="2023" name="IMA Fungus">
        <title>Comparative genomic study of the Penicillium genus elucidates a diverse pangenome and 15 lateral gene transfer events.</title>
        <authorList>
            <person name="Petersen C."/>
            <person name="Sorensen T."/>
            <person name="Nielsen M.R."/>
            <person name="Sondergaard T.E."/>
            <person name="Sorensen J.L."/>
            <person name="Fitzpatrick D.A."/>
            <person name="Frisvad J.C."/>
            <person name="Nielsen K.L."/>
        </authorList>
    </citation>
    <scope>NUCLEOTIDE SEQUENCE</scope>
    <source>
        <strain evidence="1">IBT 30069</strain>
    </source>
</reference>
<sequence>MSNIFRRLADLLDEGGQRPRTRSESHRARGITRMTELLGIWNQAEPNDEDTLLAITSFLRATNTRATQIPATATPVDGGLSPDEDDNGLWTMPIVPPLTDVNLDFGQSGQFEGRIGGGVIVIDNIDFCYDLSLLEAHIGFTLTSLYRNTTQSAINTLRHLFFTGIDDRVTEPYQCLMTLGEEGRCGFNHDSRWFNELMGTQIGRIINRIVAFAFPGGTHRITRMMCSDPQMSGCWDIRFDIGPAA</sequence>
<comment type="caution">
    <text evidence="1">The sequence shown here is derived from an EMBL/GenBank/DDBJ whole genome shotgun (WGS) entry which is preliminary data.</text>
</comment>
<protein>
    <submittedName>
        <fullName evidence="1">Uncharacterized protein</fullName>
    </submittedName>
</protein>
<dbReference type="AlphaFoldDB" id="A0A9W9K8A5"/>
<organism evidence="1 2">
    <name type="scientific">Penicillium angulare</name>
    <dbReference type="NCBI Taxonomy" id="116970"/>
    <lineage>
        <taxon>Eukaryota</taxon>
        <taxon>Fungi</taxon>
        <taxon>Dikarya</taxon>
        <taxon>Ascomycota</taxon>
        <taxon>Pezizomycotina</taxon>
        <taxon>Eurotiomycetes</taxon>
        <taxon>Eurotiomycetidae</taxon>
        <taxon>Eurotiales</taxon>
        <taxon>Aspergillaceae</taxon>
        <taxon>Penicillium</taxon>
    </lineage>
</organism>
<dbReference type="Proteomes" id="UP001149165">
    <property type="component" value="Unassembled WGS sequence"/>
</dbReference>